<evidence type="ECO:0000256" key="4">
    <source>
        <dbReference type="ARBA" id="ARBA00022777"/>
    </source>
</evidence>
<dbReference type="OrthoDB" id="537915at2759"/>
<keyword evidence="5" id="KW-0460">Magnesium</keyword>
<dbReference type="InterPro" id="IPR050929">
    <property type="entry name" value="PFKA"/>
</dbReference>
<evidence type="ECO:0000256" key="1">
    <source>
        <dbReference type="ARBA" id="ARBA00022533"/>
    </source>
</evidence>
<dbReference type="GO" id="GO:0046872">
    <property type="term" value="F:metal ion binding"/>
    <property type="evidence" value="ECO:0007669"/>
    <property type="project" value="UniProtKB-KW"/>
</dbReference>
<accession>A0A5C7IK11</accession>
<dbReference type="Pfam" id="PF00365">
    <property type="entry name" value="PFK"/>
    <property type="match status" value="1"/>
</dbReference>
<protein>
    <recommendedName>
        <fullName evidence="6">Phosphofructokinase domain-containing protein</fullName>
    </recommendedName>
</protein>
<feature type="domain" description="Phosphofructokinase" evidence="6">
    <location>
        <begin position="53"/>
        <end position="185"/>
    </location>
</feature>
<keyword evidence="8" id="KW-1185">Reference proteome</keyword>
<dbReference type="UniPathway" id="UPA00109">
    <property type="reaction ID" value="UER00182"/>
</dbReference>
<evidence type="ECO:0000259" key="6">
    <source>
        <dbReference type="Pfam" id="PF00365"/>
    </source>
</evidence>
<evidence type="ECO:0000256" key="3">
    <source>
        <dbReference type="ARBA" id="ARBA00022723"/>
    </source>
</evidence>
<keyword evidence="4" id="KW-0418">Kinase</keyword>
<dbReference type="Proteomes" id="UP000323000">
    <property type="component" value="Chromosome 2"/>
</dbReference>
<dbReference type="EMBL" id="VAHF01000002">
    <property type="protein sequence ID" value="TXG68982.1"/>
    <property type="molecule type" value="Genomic_DNA"/>
</dbReference>
<dbReference type="GO" id="GO:0003872">
    <property type="term" value="F:6-phosphofructokinase activity"/>
    <property type="evidence" value="ECO:0007669"/>
    <property type="project" value="InterPro"/>
</dbReference>
<evidence type="ECO:0000256" key="5">
    <source>
        <dbReference type="ARBA" id="ARBA00022842"/>
    </source>
</evidence>
<dbReference type="InterPro" id="IPR000023">
    <property type="entry name" value="Phosphofructokinase_dom"/>
</dbReference>
<reference evidence="8" key="1">
    <citation type="journal article" date="2019" name="Gigascience">
        <title>De novo genome assembly of the endangered Acer yangbiense, a plant species with extremely small populations endemic to Yunnan Province, China.</title>
        <authorList>
            <person name="Yang J."/>
            <person name="Wariss H.M."/>
            <person name="Tao L."/>
            <person name="Zhang R."/>
            <person name="Yun Q."/>
            <person name="Hollingsworth P."/>
            <person name="Dao Z."/>
            <person name="Luo G."/>
            <person name="Guo H."/>
            <person name="Ma Y."/>
            <person name="Sun W."/>
        </authorList>
    </citation>
    <scope>NUCLEOTIDE SEQUENCE [LARGE SCALE GENOMIC DNA]</scope>
    <source>
        <strain evidence="8">cv. Malutang</strain>
    </source>
</reference>
<dbReference type="SUPFAM" id="SSF53784">
    <property type="entry name" value="Phosphofructokinase"/>
    <property type="match status" value="1"/>
</dbReference>
<proteinExistence type="predicted"/>
<evidence type="ECO:0000313" key="8">
    <source>
        <dbReference type="Proteomes" id="UP000323000"/>
    </source>
</evidence>
<dbReference type="Gene3D" id="3.40.50.460">
    <property type="entry name" value="Phosphofructokinase domain"/>
    <property type="match status" value="1"/>
</dbReference>
<keyword evidence="3" id="KW-0479">Metal-binding</keyword>
<gene>
    <name evidence="7" type="ORF">EZV62_003917</name>
</gene>
<dbReference type="InterPro" id="IPR035966">
    <property type="entry name" value="PKF_sf"/>
</dbReference>
<comment type="caution">
    <text evidence="7">The sequence shown here is derived from an EMBL/GenBank/DDBJ whole genome shotgun (WGS) entry which is preliminary data.</text>
</comment>
<sequence>MALLTHPKTESETKGTTNINSLCINLEKLPYLTSSSTSPLHPLPLPTSHTSGLVHVYITCGDGMMRGAVKIFDEIRRSKLNVGVLGIPKTVDSDVGIIDRSFGFQTINAAHVEVESGVNGIGLVKLMGRSTRHLALHATLSSRDVDCCLILDNKFYLEGKGGLFQFLEHRLNENGHVVVVVAVSLREHDKI</sequence>
<organism evidence="7 8">
    <name type="scientific">Acer yangbiense</name>
    <dbReference type="NCBI Taxonomy" id="1000413"/>
    <lineage>
        <taxon>Eukaryota</taxon>
        <taxon>Viridiplantae</taxon>
        <taxon>Streptophyta</taxon>
        <taxon>Embryophyta</taxon>
        <taxon>Tracheophyta</taxon>
        <taxon>Spermatophyta</taxon>
        <taxon>Magnoliopsida</taxon>
        <taxon>eudicotyledons</taxon>
        <taxon>Gunneridae</taxon>
        <taxon>Pentapetalae</taxon>
        <taxon>rosids</taxon>
        <taxon>malvids</taxon>
        <taxon>Sapindales</taxon>
        <taxon>Sapindaceae</taxon>
        <taxon>Hippocastanoideae</taxon>
        <taxon>Acereae</taxon>
        <taxon>Acer</taxon>
    </lineage>
</organism>
<evidence type="ECO:0000313" key="7">
    <source>
        <dbReference type="EMBL" id="TXG68982.1"/>
    </source>
</evidence>
<name>A0A5C7IK11_9ROSI</name>
<evidence type="ECO:0000256" key="2">
    <source>
        <dbReference type="ARBA" id="ARBA00022679"/>
    </source>
</evidence>
<dbReference type="AlphaFoldDB" id="A0A5C7IK11"/>
<keyword evidence="2" id="KW-0808">Transferase</keyword>
<dbReference type="PANTHER" id="PTHR45770">
    <property type="entry name" value="ATP-DEPENDENT 6-PHOSPHOFRUCTOKINASE 1"/>
    <property type="match status" value="1"/>
</dbReference>
<keyword evidence="1" id="KW-0021">Allosteric enzyme</keyword>